<evidence type="ECO:0000256" key="3">
    <source>
        <dbReference type="ARBA" id="ARBA00008891"/>
    </source>
</evidence>
<evidence type="ECO:0000256" key="5">
    <source>
        <dbReference type="ARBA" id="ARBA00022525"/>
    </source>
</evidence>
<evidence type="ECO:0000256" key="8">
    <source>
        <dbReference type="ARBA" id="ARBA00023085"/>
    </source>
</evidence>
<keyword evidence="14" id="KW-1185">Reference proteome</keyword>
<dbReference type="InParanoid" id="A0A1Y2DRC8"/>
<dbReference type="Gene3D" id="2.160.20.10">
    <property type="entry name" value="Single-stranded right-handed beta-helix, Pectin lyase-like"/>
    <property type="match status" value="1"/>
</dbReference>
<dbReference type="EC" id="3.1.1.11" evidence="4 11"/>
<comment type="catalytic activity">
    <reaction evidence="9 11">
        <text>[(1-&gt;4)-alpha-D-galacturonosyl methyl ester](n) + n H2O = [(1-&gt;4)-alpha-D-galacturonosyl](n) + n methanol + n H(+)</text>
        <dbReference type="Rhea" id="RHEA:22380"/>
        <dbReference type="Rhea" id="RHEA-COMP:14570"/>
        <dbReference type="Rhea" id="RHEA-COMP:14573"/>
        <dbReference type="ChEBI" id="CHEBI:15377"/>
        <dbReference type="ChEBI" id="CHEBI:15378"/>
        <dbReference type="ChEBI" id="CHEBI:17790"/>
        <dbReference type="ChEBI" id="CHEBI:140522"/>
        <dbReference type="ChEBI" id="CHEBI:140523"/>
        <dbReference type="EC" id="3.1.1.11"/>
    </reaction>
</comment>
<proteinExistence type="inferred from homology"/>
<comment type="subcellular location">
    <subcellularLocation>
        <location evidence="1 11">Secreted</location>
    </subcellularLocation>
</comment>
<dbReference type="InterPro" id="IPR033131">
    <property type="entry name" value="Pectinesterase_Asp_AS"/>
</dbReference>
<dbReference type="OrthoDB" id="2019149at2759"/>
<comment type="similarity">
    <text evidence="3">Belongs to the pectinesterase family.</text>
</comment>
<dbReference type="STRING" id="1141098.A0A1Y2DRC8"/>
<dbReference type="GeneID" id="63773868"/>
<evidence type="ECO:0000256" key="9">
    <source>
        <dbReference type="ARBA" id="ARBA00047928"/>
    </source>
</evidence>
<evidence type="ECO:0000259" key="12">
    <source>
        <dbReference type="Pfam" id="PF01095"/>
    </source>
</evidence>
<evidence type="ECO:0000313" key="14">
    <source>
        <dbReference type="Proteomes" id="UP000193689"/>
    </source>
</evidence>
<feature type="active site" evidence="10">
    <location>
        <position position="179"/>
    </location>
</feature>
<dbReference type="EMBL" id="MCFJ01000010">
    <property type="protein sequence ID" value="ORY61694.1"/>
    <property type="molecule type" value="Genomic_DNA"/>
</dbReference>
<dbReference type="PROSITE" id="PS00503">
    <property type="entry name" value="PECTINESTERASE_2"/>
    <property type="match status" value="1"/>
</dbReference>
<feature type="domain" description="Pectinesterase catalytic" evidence="12">
    <location>
        <begin position="33"/>
        <end position="295"/>
    </location>
</feature>
<dbReference type="GO" id="GO:0030599">
    <property type="term" value="F:pectinesterase activity"/>
    <property type="evidence" value="ECO:0007669"/>
    <property type="project" value="UniProtKB-UniRule"/>
</dbReference>
<keyword evidence="11" id="KW-0961">Cell wall biogenesis/degradation</keyword>
<comment type="caution">
    <text evidence="13">The sequence shown here is derived from an EMBL/GenBank/DDBJ whole genome shotgun (WGS) entry which is preliminary data.</text>
</comment>
<dbReference type="InterPro" id="IPR012334">
    <property type="entry name" value="Pectin_lyas_fold"/>
</dbReference>
<organism evidence="13 14">
    <name type="scientific">Pseudomassariella vexata</name>
    <dbReference type="NCBI Taxonomy" id="1141098"/>
    <lineage>
        <taxon>Eukaryota</taxon>
        <taxon>Fungi</taxon>
        <taxon>Dikarya</taxon>
        <taxon>Ascomycota</taxon>
        <taxon>Pezizomycotina</taxon>
        <taxon>Sordariomycetes</taxon>
        <taxon>Xylariomycetidae</taxon>
        <taxon>Amphisphaeriales</taxon>
        <taxon>Pseudomassariaceae</taxon>
        <taxon>Pseudomassariella</taxon>
    </lineage>
</organism>
<dbReference type="InterPro" id="IPR011050">
    <property type="entry name" value="Pectin_lyase_fold/virulence"/>
</dbReference>
<evidence type="ECO:0000256" key="7">
    <source>
        <dbReference type="ARBA" id="ARBA00022801"/>
    </source>
</evidence>
<dbReference type="InterPro" id="IPR000070">
    <property type="entry name" value="Pectinesterase_cat"/>
</dbReference>
<dbReference type="RefSeq" id="XP_040713771.1">
    <property type="nucleotide sequence ID" value="XM_040857656.1"/>
</dbReference>
<keyword evidence="7 11" id="KW-0378">Hydrolase</keyword>
<dbReference type="UniPathway" id="UPA00545">
    <property type="reaction ID" value="UER00823"/>
</dbReference>
<comment type="function">
    <text evidence="11">Involved in maceration and soft-rotting of plant tissue.</text>
</comment>
<comment type="pathway">
    <text evidence="2 11">Glycan metabolism; pectin degradation; 2-dehydro-3-deoxy-D-gluconate from pectin: step 1/5.</text>
</comment>
<dbReference type="GO" id="GO:0045490">
    <property type="term" value="P:pectin catabolic process"/>
    <property type="evidence" value="ECO:0007669"/>
    <property type="project" value="UniProtKB-UniRule"/>
</dbReference>
<dbReference type="AlphaFoldDB" id="A0A1Y2DRC8"/>
<dbReference type="GO" id="GO:0042545">
    <property type="term" value="P:cell wall modification"/>
    <property type="evidence" value="ECO:0007669"/>
    <property type="project" value="UniProtKB-UniRule"/>
</dbReference>
<evidence type="ECO:0000256" key="4">
    <source>
        <dbReference type="ARBA" id="ARBA00013229"/>
    </source>
</evidence>
<evidence type="ECO:0000256" key="2">
    <source>
        <dbReference type="ARBA" id="ARBA00005184"/>
    </source>
</evidence>
<evidence type="ECO:0000256" key="1">
    <source>
        <dbReference type="ARBA" id="ARBA00004613"/>
    </source>
</evidence>
<accession>A0A1Y2DRC8</accession>
<evidence type="ECO:0000256" key="10">
    <source>
        <dbReference type="PROSITE-ProRule" id="PRU10040"/>
    </source>
</evidence>
<feature type="signal peptide" evidence="11">
    <location>
        <begin position="1"/>
        <end position="16"/>
    </location>
</feature>
<feature type="chain" id="PRO_5011814344" description="Pectinesterase" evidence="11">
    <location>
        <begin position="17"/>
        <end position="328"/>
    </location>
</feature>
<gene>
    <name evidence="13" type="ORF">BCR38DRAFT_396759</name>
</gene>
<dbReference type="PANTHER" id="PTHR31321:SF127">
    <property type="entry name" value="PECTINESTERASE"/>
    <property type="match status" value="1"/>
</dbReference>
<reference evidence="13 14" key="1">
    <citation type="submission" date="2016-07" db="EMBL/GenBank/DDBJ databases">
        <title>Pervasive Adenine N6-methylation of Active Genes in Fungi.</title>
        <authorList>
            <consortium name="DOE Joint Genome Institute"/>
            <person name="Mondo S.J."/>
            <person name="Dannebaum R.O."/>
            <person name="Kuo R.C."/>
            <person name="Labutti K."/>
            <person name="Haridas S."/>
            <person name="Kuo A."/>
            <person name="Salamov A."/>
            <person name="Ahrendt S.R."/>
            <person name="Lipzen A."/>
            <person name="Sullivan W."/>
            <person name="Andreopoulos W.B."/>
            <person name="Clum A."/>
            <person name="Lindquist E."/>
            <person name="Daum C."/>
            <person name="Ramamoorthy G.K."/>
            <person name="Gryganskyi A."/>
            <person name="Culley D."/>
            <person name="Magnuson J.K."/>
            <person name="James T.Y."/>
            <person name="O'Malley M.A."/>
            <person name="Stajich J.E."/>
            <person name="Spatafora J.W."/>
            <person name="Visel A."/>
            <person name="Grigoriev I.V."/>
        </authorList>
    </citation>
    <scope>NUCLEOTIDE SEQUENCE [LARGE SCALE GENOMIC DNA]</scope>
    <source>
        <strain evidence="13 14">CBS 129021</strain>
    </source>
</reference>
<evidence type="ECO:0000256" key="11">
    <source>
        <dbReference type="RuleBase" id="RU000589"/>
    </source>
</evidence>
<protein>
    <recommendedName>
        <fullName evidence="4 11">Pectinesterase</fullName>
        <ecNumber evidence="4 11">3.1.1.11</ecNumber>
    </recommendedName>
</protein>
<dbReference type="FunFam" id="2.160.20.10:FF:000014">
    <property type="entry name" value="Pectinesterase"/>
    <property type="match status" value="1"/>
</dbReference>
<name>A0A1Y2DRC8_9PEZI</name>
<dbReference type="SUPFAM" id="SSF51126">
    <property type="entry name" value="Pectin lyase-like"/>
    <property type="match status" value="1"/>
</dbReference>
<evidence type="ECO:0000256" key="6">
    <source>
        <dbReference type="ARBA" id="ARBA00022729"/>
    </source>
</evidence>
<evidence type="ECO:0000313" key="13">
    <source>
        <dbReference type="EMBL" id="ORY61694.1"/>
    </source>
</evidence>
<dbReference type="PANTHER" id="PTHR31321">
    <property type="entry name" value="ACYL-COA THIOESTER HYDROLASE YBHC-RELATED"/>
    <property type="match status" value="1"/>
</dbReference>
<dbReference type="GO" id="GO:0005576">
    <property type="term" value="C:extracellular region"/>
    <property type="evidence" value="ECO:0007669"/>
    <property type="project" value="UniProtKB-SubCell"/>
</dbReference>
<keyword evidence="6 11" id="KW-0732">Signal</keyword>
<sequence length="328" mass="34832">MKYIGASLAFAATALAAARTSAPSGCLTVSSSGGDYDSIQDAVDSLSTSSSEDQCIFIDQGTYSEQVLVDDRSAQLTFYGYTTDTASYSGNGATITSSKSQNDGLSNDETATLRVHAANFKMYNVNVENAYGEGSQAVALSAYADSGYYGCAFTGFQDTLLANEGYQLYSNCMIQGATDFIFGQESPAWFEACDIRVLAKSVGYITANGRQSSSGETYYVFNNCDVACAEGESCSSGTFYLGRPWGVYARVVFQNSAMSDVINSAGWSVWNTDDERTDGVEFGEYNNSGEGAEGTRASFAETLDSAVSISTVLGSSYTSAGYYDGNYM</sequence>
<keyword evidence="8 11" id="KW-0063">Aspartyl esterase</keyword>
<dbReference type="Proteomes" id="UP000193689">
    <property type="component" value="Unassembled WGS sequence"/>
</dbReference>
<keyword evidence="5 11" id="KW-0964">Secreted</keyword>
<dbReference type="Pfam" id="PF01095">
    <property type="entry name" value="Pectinesterase"/>
    <property type="match status" value="1"/>
</dbReference>